<dbReference type="RefSeq" id="WP_149852032.1">
    <property type="nucleotide sequence ID" value="NZ_VUOB01000042.1"/>
</dbReference>
<feature type="region of interest" description="Disordered" evidence="1">
    <location>
        <begin position="523"/>
        <end position="550"/>
    </location>
</feature>
<dbReference type="PRINTS" id="PR00420">
    <property type="entry name" value="RNGMNOXGNASE"/>
</dbReference>
<sequence length="550" mass="59511">MPVPARPDDRAADSTDSTAERPTRDAAARPVAPSGARDLGHAVVIGAGVAGLLAARVLADRFGRVTLVERDLTNGDDGNGDDGNGDDGNGDGTNGDGTHRERAQRGGIPQALHPHGMLARGREIIEELVPGLWAELLDAGAPVFDFGEGVRMLFPSGLPDRLTSGVPNQTFTRHLLDARLNARVRALPGVTVLDGRHATGLVHDPGANRVTGLTLRSRRNGVARQDDVTLHADLVVDASGRSSHLADWLVRLGLPRPAETTVDARLGYATRVYRVPEDPPFDWFAMVESVAAPGLPHGCFALRTEGDQLVFTLQGAGGAYPPGDEAGFLAFADTLRSGFADALRQLTSISPIHCFRHTVNRRVAYHRVPRWPDGLIVVGDAVCTFNPIYGQGMTVACLEAVLLRDMLAAWGRTDLTGLAGRYLRRQAKVTFRPWLLATAVDRGWQEGAKPARLTAFTQWFMDSWFGSLPGDPVMYQHFIKVMNMLTGPETLLRPRMLSRILATAVRNRSRRTPTYARAALHTIVPPSQRAAPDGDPTRYADPTRHADPTA</sequence>
<dbReference type="GO" id="GO:0016020">
    <property type="term" value="C:membrane"/>
    <property type="evidence" value="ECO:0007669"/>
    <property type="project" value="InterPro"/>
</dbReference>
<accession>A0A5B2X4Q5</accession>
<dbReference type="GO" id="GO:0050660">
    <property type="term" value="F:flavin adenine dinucleotide binding"/>
    <property type="evidence" value="ECO:0007669"/>
    <property type="project" value="InterPro"/>
</dbReference>
<name>A0A5B2X4Q5_9PSEU</name>
<dbReference type="InterPro" id="IPR013698">
    <property type="entry name" value="Squalene_epoxidase"/>
</dbReference>
<feature type="compositionally biased region" description="Basic and acidic residues" evidence="1">
    <location>
        <begin position="1"/>
        <end position="27"/>
    </location>
</feature>
<dbReference type="Gene3D" id="3.50.50.60">
    <property type="entry name" value="FAD/NAD(P)-binding domain"/>
    <property type="match status" value="1"/>
</dbReference>
<evidence type="ECO:0000313" key="3">
    <source>
        <dbReference type="EMBL" id="KAA2258062.1"/>
    </source>
</evidence>
<feature type="region of interest" description="Disordered" evidence="1">
    <location>
        <begin position="1"/>
        <end position="34"/>
    </location>
</feature>
<dbReference type="Pfam" id="PF08491">
    <property type="entry name" value="SE"/>
    <property type="match status" value="1"/>
</dbReference>
<feature type="domain" description="Squalene epoxidase" evidence="2">
    <location>
        <begin position="356"/>
        <end position="409"/>
    </location>
</feature>
<keyword evidence="4" id="KW-1185">Reference proteome</keyword>
<keyword evidence="3" id="KW-0560">Oxidoreductase</keyword>
<gene>
    <name evidence="3" type="ORF">F0L68_24070</name>
</gene>
<dbReference type="AlphaFoldDB" id="A0A5B2X4Q5"/>
<reference evidence="3 4" key="2">
    <citation type="submission" date="2019-09" db="EMBL/GenBank/DDBJ databases">
        <authorList>
            <person name="Jin C."/>
        </authorList>
    </citation>
    <scope>NUCLEOTIDE SEQUENCE [LARGE SCALE GENOMIC DNA]</scope>
    <source>
        <strain evidence="3 4">AN110305</strain>
    </source>
</reference>
<dbReference type="PANTHER" id="PTHR43422">
    <property type="entry name" value="THIAMINE THIAZOLE SYNTHASE"/>
    <property type="match status" value="1"/>
</dbReference>
<protein>
    <submittedName>
        <fullName evidence="3">Monooxygenase</fullName>
    </submittedName>
</protein>
<organism evidence="3 4">
    <name type="scientific">Solihabitans fulvus</name>
    <dbReference type="NCBI Taxonomy" id="1892852"/>
    <lineage>
        <taxon>Bacteria</taxon>
        <taxon>Bacillati</taxon>
        <taxon>Actinomycetota</taxon>
        <taxon>Actinomycetes</taxon>
        <taxon>Pseudonocardiales</taxon>
        <taxon>Pseudonocardiaceae</taxon>
        <taxon>Solihabitans</taxon>
    </lineage>
</organism>
<dbReference type="EMBL" id="VUOB01000042">
    <property type="protein sequence ID" value="KAA2258062.1"/>
    <property type="molecule type" value="Genomic_DNA"/>
</dbReference>
<dbReference type="GO" id="GO:0004506">
    <property type="term" value="F:squalene monooxygenase activity"/>
    <property type="evidence" value="ECO:0007669"/>
    <property type="project" value="InterPro"/>
</dbReference>
<dbReference type="PANTHER" id="PTHR43422:SF3">
    <property type="entry name" value="THIAMINE THIAZOLE SYNTHASE"/>
    <property type="match status" value="1"/>
</dbReference>
<feature type="region of interest" description="Disordered" evidence="1">
    <location>
        <begin position="71"/>
        <end position="114"/>
    </location>
</feature>
<dbReference type="Gene3D" id="3.40.50.720">
    <property type="entry name" value="NAD(P)-binding Rossmann-like Domain"/>
    <property type="match status" value="1"/>
</dbReference>
<dbReference type="OrthoDB" id="9790035at2"/>
<dbReference type="SUPFAM" id="SSF51905">
    <property type="entry name" value="FAD/NAD(P)-binding domain"/>
    <property type="match status" value="1"/>
</dbReference>
<dbReference type="Proteomes" id="UP000323454">
    <property type="component" value="Unassembled WGS sequence"/>
</dbReference>
<evidence type="ECO:0000259" key="2">
    <source>
        <dbReference type="Pfam" id="PF08491"/>
    </source>
</evidence>
<dbReference type="InterPro" id="IPR036188">
    <property type="entry name" value="FAD/NAD-bd_sf"/>
</dbReference>
<feature type="compositionally biased region" description="Basic and acidic residues" evidence="1">
    <location>
        <begin position="535"/>
        <end position="550"/>
    </location>
</feature>
<evidence type="ECO:0000256" key="1">
    <source>
        <dbReference type="SAM" id="MobiDB-lite"/>
    </source>
</evidence>
<keyword evidence="3" id="KW-0503">Monooxygenase</keyword>
<reference evidence="3 4" key="1">
    <citation type="submission" date="2019-09" db="EMBL/GenBank/DDBJ databases">
        <title>Goodfellowia gen. nov., a new genus of the Pseudonocardineae related to Actinoalloteichus, containing Goodfellowia coeruleoviolacea gen. nov., comb. nov. gen. nov., comb. nov.</title>
        <authorList>
            <person name="Labeda D."/>
        </authorList>
    </citation>
    <scope>NUCLEOTIDE SEQUENCE [LARGE SCALE GENOMIC DNA]</scope>
    <source>
        <strain evidence="3 4">AN110305</strain>
    </source>
</reference>
<evidence type="ECO:0000313" key="4">
    <source>
        <dbReference type="Proteomes" id="UP000323454"/>
    </source>
</evidence>
<feature type="compositionally biased region" description="Acidic residues" evidence="1">
    <location>
        <begin position="78"/>
        <end position="89"/>
    </location>
</feature>
<proteinExistence type="predicted"/>
<comment type="caution">
    <text evidence="3">The sequence shown here is derived from an EMBL/GenBank/DDBJ whole genome shotgun (WGS) entry which is preliminary data.</text>
</comment>